<dbReference type="Proteomes" id="UP000436302">
    <property type="component" value="Unassembled WGS sequence"/>
</dbReference>
<accession>A0A1X1JFI7</accession>
<name>A0A1X1JFI7_STRMT</name>
<dbReference type="RefSeq" id="WP_084924286.1">
    <property type="nucleotide sequence ID" value="NZ_JAHZPS010000002.1"/>
</dbReference>
<dbReference type="AlphaFoldDB" id="A0A1X1JFI7"/>
<protein>
    <submittedName>
        <fullName evidence="1">Uncharacterized protein</fullName>
    </submittedName>
</protein>
<organism evidence="1 2">
    <name type="scientific">Streptococcus mitis</name>
    <dbReference type="NCBI Taxonomy" id="28037"/>
    <lineage>
        <taxon>Bacteria</taxon>
        <taxon>Bacillati</taxon>
        <taxon>Bacillota</taxon>
        <taxon>Bacilli</taxon>
        <taxon>Lactobacillales</taxon>
        <taxon>Streptococcaceae</taxon>
        <taxon>Streptococcus</taxon>
        <taxon>Streptococcus mitis group</taxon>
    </lineage>
</organism>
<comment type="caution">
    <text evidence="1">The sequence shown here is derived from an EMBL/GenBank/DDBJ whole genome shotgun (WGS) entry which is preliminary data.</text>
</comment>
<sequence length="514" mass="57754">MDGFREGYEFFQKRAGNFAGIVDGEQYIDTVNSEIDNLMNSINNLKSSGSLVETLKGDAAEFWHGGTFNIKAVINSSKNRVQVDRSHDFGSADITGVNFDAKFGLKYYKDATSTAKQQSKSIIDCYNDYKPKGIKDEFPIYLEKRSMDKEIDPNTTVYFEQHRIVPSDQLEEIIAILESKGREYSINSPKGFNKYEDTRNYLSDRVRDNKGNESIPLSKQEAHDLAQLAKEGGVNSEDLHLTTEELIKYTHILKQSYKAGLTAATISMVLQVAPEIWNAIAYLIKNGYVGERQFKKIGFAALTGAGEGFVRGTVSAAITASCLSGVFGKTLKKANPSVIGVVTVLVMNSMKNSYKAFTGEMNRSEMVTELIKEMFITTCAFSMGLLGKAYIKIPLPKFLSQLNEVVPLGYMIGSFVGSIAGSVIYSSIYNPVLSFCVESGFTLFGLVDQDYELPEEVLKEIGIEVFEYEKFEYEPFEYEKFEYERFEYEQFEHEKLHTIFLRRGVIGVNCVGYL</sequence>
<evidence type="ECO:0000313" key="2">
    <source>
        <dbReference type="Proteomes" id="UP000436302"/>
    </source>
</evidence>
<proteinExistence type="predicted"/>
<gene>
    <name evidence="1" type="ORF">GEZ78_08160</name>
</gene>
<evidence type="ECO:0000313" key="1">
    <source>
        <dbReference type="EMBL" id="MQP83539.1"/>
    </source>
</evidence>
<reference evidence="1 2" key="1">
    <citation type="submission" date="2019-10" db="EMBL/GenBank/DDBJ databases">
        <title>Streptococcus mitis of the oral and urogenital tracts.</title>
        <authorList>
            <person name="Price T."/>
            <person name="Mores C.R."/>
            <person name="Putonti C."/>
            <person name="Wolfe A.J."/>
        </authorList>
    </citation>
    <scope>NUCLEOTIDE SEQUENCE [LARGE SCALE GENOMIC DNA]</scope>
    <source>
        <strain evidence="1 2">SM39</strain>
    </source>
</reference>
<dbReference type="EMBL" id="WIJV01000050">
    <property type="protein sequence ID" value="MQP83539.1"/>
    <property type="molecule type" value="Genomic_DNA"/>
</dbReference>